<reference evidence="1 2" key="1">
    <citation type="submission" date="2023-07" db="EMBL/GenBank/DDBJ databases">
        <title>Genomic Encyclopedia of Type Strains, Phase IV (KMG-IV): sequencing the most valuable type-strain genomes for metagenomic binning, comparative biology and taxonomic classification.</title>
        <authorList>
            <person name="Goeker M."/>
        </authorList>
    </citation>
    <scope>NUCLEOTIDE SEQUENCE [LARGE SCALE GENOMIC DNA]</scope>
    <source>
        <strain evidence="1 2">DSM 5896</strain>
    </source>
</reference>
<evidence type="ECO:0000313" key="1">
    <source>
        <dbReference type="EMBL" id="MDQ0392592.1"/>
    </source>
</evidence>
<protein>
    <submittedName>
        <fullName evidence="1">Phage baseplate assembly protein W</fullName>
    </submittedName>
</protein>
<dbReference type="RefSeq" id="WP_307426707.1">
    <property type="nucleotide sequence ID" value="NZ_JAUSVK010000001.1"/>
</dbReference>
<gene>
    <name evidence="1" type="ORF">J3R73_002384</name>
</gene>
<sequence>MSTTPADRLDALKIRMGQLLRTSPGELPHHPERCFALLEGRSRSKTGLTASEVAEAVKIHLARNEPRVRLTDVHPQMREDGAVKAIWLYFDDVETGRNHHHFITYRF</sequence>
<proteinExistence type="predicted"/>
<dbReference type="EMBL" id="JAUSVK010000001">
    <property type="protein sequence ID" value="MDQ0392592.1"/>
    <property type="molecule type" value="Genomic_DNA"/>
</dbReference>
<evidence type="ECO:0000313" key="2">
    <source>
        <dbReference type="Proteomes" id="UP001237448"/>
    </source>
</evidence>
<comment type="caution">
    <text evidence="1">The sequence shown here is derived from an EMBL/GenBank/DDBJ whole genome shotgun (WGS) entry which is preliminary data.</text>
</comment>
<dbReference type="Gene3D" id="3.10.450.40">
    <property type="match status" value="1"/>
</dbReference>
<organism evidence="1 2">
    <name type="scientific">Labrys monachus</name>
    <dbReference type="NCBI Taxonomy" id="217067"/>
    <lineage>
        <taxon>Bacteria</taxon>
        <taxon>Pseudomonadati</taxon>
        <taxon>Pseudomonadota</taxon>
        <taxon>Alphaproteobacteria</taxon>
        <taxon>Hyphomicrobiales</taxon>
        <taxon>Xanthobacteraceae</taxon>
        <taxon>Labrys</taxon>
    </lineage>
</organism>
<name>A0ABU0FDA8_9HYPH</name>
<keyword evidence="2" id="KW-1185">Reference proteome</keyword>
<accession>A0ABU0FDA8</accession>
<dbReference type="SUPFAM" id="SSF160719">
    <property type="entry name" value="gpW/gp25-like"/>
    <property type="match status" value="1"/>
</dbReference>
<dbReference type="Proteomes" id="UP001237448">
    <property type="component" value="Unassembled WGS sequence"/>
</dbReference>